<keyword evidence="3" id="KW-0378">Hydrolase</keyword>
<dbReference type="InterPro" id="IPR017853">
    <property type="entry name" value="GH"/>
</dbReference>
<dbReference type="GO" id="GO:0051060">
    <property type="term" value="F:pullulanase activity"/>
    <property type="evidence" value="ECO:0007669"/>
    <property type="project" value="UniProtKB-EC"/>
</dbReference>
<proteinExistence type="inferred from homology"/>
<dbReference type="InterPro" id="IPR013783">
    <property type="entry name" value="Ig-like_fold"/>
</dbReference>
<protein>
    <submittedName>
        <fullName evidence="3">Type I pullulanase</fullName>
        <ecNumber evidence="3">3.2.1.41</ecNumber>
    </submittedName>
</protein>
<dbReference type="KEGG" id="trc:DYE49_01970"/>
<dbReference type="Gene3D" id="2.60.40.10">
    <property type="entry name" value="Immunoglobulins"/>
    <property type="match status" value="1"/>
</dbReference>
<dbReference type="Pfam" id="PF02922">
    <property type="entry name" value="CBM_48"/>
    <property type="match status" value="1"/>
</dbReference>
<dbReference type="SUPFAM" id="SSF81296">
    <property type="entry name" value="E set domains"/>
    <property type="match status" value="1"/>
</dbReference>
<evidence type="ECO:0000313" key="3">
    <source>
        <dbReference type="EMBL" id="QOS39282.1"/>
    </source>
</evidence>
<reference evidence="3 4" key="1">
    <citation type="submission" date="2018-08" db="EMBL/GenBank/DDBJ databases">
        <title>The first complete genome of Treponema rectale (CHPAT), a commensal spirochete of the bovine rectum.</title>
        <authorList>
            <person name="Staton G.J."/>
            <person name="Clegg S.R."/>
            <person name="Carter S.D."/>
            <person name="Radford A.D."/>
            <person name="Darby A."/>
            <person name="Hall N."/>
            <person name="Birtles R.J."/>
            <person name="Evans N.J."/>
        </authorList>
    </citation>
    <scope>NUCLEOTIDE SEQUENCE [LARGE SCALE GENOMIC DNA]</scope>
    <source>
        <strain evidence="3 4">CHPA</strain>
    </source>
</reference>
<dbReference type="NCBIfam" id="TIGR02104">
    <property type="entry name" value="pulA_typeI"/>
    <property type="match status" value="1"/>
</dbReference>
<dbReference type="Proteomes" id="UP000593591">
    <property type="component" value="Chromosome"/>
</dbReference>
<dbReference type="InterPro" id="IPR014756">
    <property type="entry name" value="Ig_E-set"/>
</dbReference>
<gene>
    <name evidence="3" type="primary">pulA</name>
    <name evidence="3" type="ORF">DYE49_01970</name>
</gene>
<comment type="similarity">
    <text evidence="1">Belongs to the glycosyl hydrolase 13 family.</text>
</comment>
<accession>A0A7M1XMD4</accession>
<keyword evidence="3" id="KW-0326">Glycosidase</keyword>
<dbReference type="CDD" id="cd02860">
    <property type="entry name" value="E_set_Pullulanase"/>
    <property type="match status" value="1"/>
</dbReference>
<dbReference type="EC" id="3.2.1.41" evidence="3"/>
<organism evidence="3 4">
    <name type="scientific">Treponema rectale</name>
    <dbReference type="NCBI Taxonomy" id="744512"/>
    <lineage>
        <taxon>Bacteria</taxon>
        <taxon>Pseudomonadati</taxon>
        <taxon>Spirochaetota</taxon>
        <taxon>Spirochaetia</taxon>
        <taxon>Spirochaetales</taxon>
        <taxon>Treponemataceae</taxon>
        <taxon>Treponema</taxon>
    </lineage>
</organism>
<dbReference type="CDD" id="cd11341">
    <property type="entry name" value="AmyAc_Pullulanase_LD-like"/>
    <property type="match status" value="1"/>
</dbReference>
<feature type="domain" description="Glycosyl hydrolase family 13 catalytic" evidence="2">
    <location>
        <begin position="245"/>
        <end position="619"/>
    </location>
</feature>
<dbReference type="InterPro" id="IPR011840">
    <property type="entry name" value="PulA_typeI"/>
</dbReference>
<dbReference type="GO" id="GO:0005975">
    <property type="term" value="P:carbohydrate metabolic process"/>
    <property type="evidence" value="ECO:0007669"/>
    <property type="project" value="InterPro"/>
</dbReference>
<dbReference type="EMBL" id="CP031517">
    <property type="protein sequence ID" value="QOS39282.1"/>
    <property type="molecule type" value="Genomic_DNA"/>
</dbReference>
<evidence type="ECO:0000256" key="1">
    <source>
        <dbReference type="ARBA" id="ARBA00008061"/>
    </source>
</evidence>
<evidence type="ECO:0000259" key="2">
    <source>
        <dbReference type="SMART" id="SM00642"/>
    </source>
</evidence>
<sequence>MTKNTLSATAKSKNVIEVYANKEFCPFKMTKFRLYVDHKPAMKLEPVTTSESHSANIYTIVSDDFNFVPGHYYEIATEQNYFVNIDISYMALTPEFEQKYRYDGKLGAIYTKERTTFRVYSPFSVEISLHVLKYGATKWETYSMTHDFETGVFEAVVEGDYDGASYLYERLMFGESTLVADPYCLSMASNSRWSFVINPERVKQIDTHSDSLPFFDDPLKAIIYECDVRDMTSLTSIEHKGTFKALATKGYKDEKGLPIGLDYLASLGVSHVQLMPVLDFQTIDEDDPFSMYNWGYDPVSYFSPEGSYSSDPYDPYARVLELRELVGALHQEGIRVTLDVVYNHVYSTIYNPLNVLVPKYYYRADDQGRLSNGSGCGNDLESRHYMVRKLIIDSLTHLMDFYDVDGYRFDLMGILDIETIRLGYEALKQIKPNFLYYGEGWDLWTALPGEQKASYYNAHSMPYVSFFNDRFRDIVKGKSNESEIGVKGYLLGDTNYRDGFKHVLLGSAVALAFAPMFDHVVQSVNYVECHDNHTLFDKIKIACPDDSDEEVKKRIKLCTAAILLAGGIPLFHQGQEIGGSKNKVGNSYNSGDEINGFHYDLLDRNEDMYHFFIDAIKMKKAFIDVAGEDYDYLLERNKITFENLDHGALKIKYDLQDCNVYIIFNPSKDNFMYEFENYVNLVFNDSGIINDGGFFMKMAIVNALSFNIFYEKKTVKVSPDYKEVN</sequence>
<dbReference type="InterPro" id="IPR006047">
    <property type="entry name" value="GH13_cat_dom"/>
</dbReference>
<dbReference type="PANTHER" id="PTHR43002">
    <property type="entry name" value="GLYCOGEN DEBRANCHING ENZYME"/>
    <property type="match status" value="1"/>
</dbReference>
<dbReference type="AlphaFoldDB" id="A0A7M1XMD4"/>
<dbReference type="SUPFAM" id="SSF51445">
    <property type="entry name" value="(Trans)glycosidases"/>
    <property type="match status" value="1"/>
</dbReference>
<evidence type="ECO:0000313" key="4">
    <source>
        <dbReference type="Proteomes" id="UP000593591"/>
    </source>
</evidence>
<name>A0A7M1XMD4_9SPIR</name>
<dbReference type="InterPro" id="IPR004193">
    <property type="entry name" value="Glyco_hydro_13_N"/>
</dbReference>
<dbReference type="Gene3D" id="3.20.20.80">
    <property type="entry name" value="Glycosidases"/>
    <property type="match status" value="1"/>
</dbReference>
<dbReference type="SMART" id="SM00642">
    <property type="entry name" value="Aamy"/>
    <property type="match status" value="1"/>
</dbReference>